<dbReference type="Proteomes" id="UP000604825">
    <property type="component" value="Unassembled WGS sequence"/>
</dbReference>
<keyword evidence="2" id="KW-0732">Signal</keyword>
<accession>A0A811R092</accession>
<feature type="region of interest" description="Disordered" evidence="1">
    <location>
        <begin position="50"/>
        <end position="79"/>
    </location>
</feature>
<dbReference type="OrthoDB" id="691553at2759"/>
<organism evidence="3 4">
    <name type="scientific">Miscanthus lutarioriparius</name>
    <dbReference type="NCBI Taxonomy" id="422564"/>
    <lineage>
        <taxon>Eukaryota</taxon>
        <taxon>Viridiplantae</taxon>
        <taxon>Streptophyta</taxon>
        <taxon>Embryophyta</taxon>
        <taxon>Tracheophyta</taxon>
        <taxon>Spermatophyta</taxon>
        <taxon>Magnoliopsida</taxon>
        <taxon>Liliopsida</taxon>
        <taxon>Poales</taxon>
        <taxon>Poaceae</taxon>
        <taxon>PACMAD clade</taxon>
        <taxon>Panicoideae</taxon>
        <taxon>Andropogonodae</taxon>
        <taxon>Andropogoneae</taxon>
        <taxon>Saccharinae</taxon>
        <taxon>Miscanthus</taxon>
    </lineage>
</organism>
<dbReference type="AlphaFoldDB" id="A0A811R092"/>
<comment type="caution">
    <text evidence="3">The sequence shown here is derived from an EMBL/GenBank/DDBJ whole genome shotgun (WGS) entry which is preliminary data.</text>
</comment>
<feature type="signal peptide" evidence="2">
    <location>
        <begin position="1"/>
        <end position="30"/>
    </location>
</feature>
<evidence type="ECO:0000256" key="1">
    <source>
        <dbReference type="SAM" id="MobiDB-lite"/>
    </source>
</evidence>
<name>A0A811R092_9POAL</name>
<gene>
    <name evidence="3" type="ORF">NCGR_LOCUS47839</name>
</gene>
<sequence length="79" mass="8254">MAISSKTVAAVLITMMLLSTTCCFVQLTAATMSTHHYPCAGRRVLQVPAAATNKDTDSFPPTTPGPSPNHGHGSPPMTK</sequence>
<dbReference type="EMBL" id="CAJGYO010000013">
    <property type="protein sequence ID" value="CAD6264534.1"/>
    <property type="molecule type" value="Genomic_DNA"/>
</dbReference>
<feature type="compositionally biased region" description="Low complexity" evidence="1">
    <location>
        <begin position="68"/>
        <end position="79"/>
    </location>
</feature>
<evidence type="ECO:0000313" key="3">
    <source>
        <dbReference type="EMBL" id="CAD6264534.1"/>
    </source>
</evidence>
<evidence type="ECO:0000313" key="4">
    <source>
        <dbReference type="Proteomes" id="UP000604825"/>
    </source>
</evidence>
<reference evidence="3" key="1">
    <citation type="submission" date="2020-10" db="EMBL/GenBank/DDBJ databases">
        <authorList>
            <person name="Han B."/>
            <person name="Lu T."/>
            <person name="Zhao Q."/>
            <person name="Huang X."/>
            <person name="Zhao Y."/>
        </authorList>
    </citation>
    <scope>NUCLEOTIDE SEQUENCE</scope>
</reference>
<feature type="chain" id="PRO_5032857988" evidence="2">
    <location>
        <begin position="31"/>
        <end position="79"/>
    </location>
</feature>
<keyword evidence="4" id="KW-1185">Reference proteome</keyword>
<evidence type="ECO:0000256" key="2">
    <source>
        <dbReference type="SAM" id="SignalP"/>
    </source>
</evidence>
<protein>
    <submittedName>
        <fullName evidence="3">Uncharacterized protein</fullName>
    </submittedName>
</protein>
<proteinExistence type="predicted"/>